<dbReference type="OrthoDB" id="9811552at2"/>
<dbReference type="Gene3D" id="3.30.160.690">
    <property type="entry name" value="Bacterial toxin RNase RnlA/LsoA, N repeated domain"/>
    <property type="match status" value="1"/>
</dbReference>
<dbReference type="RefSeq" id="WP_036682703.1">
    <property type="nucleotide sequence ID" value="NZ_JNVM01000011.1"/>
</dbReference>
<comment type="caution">
    <text evidence="4">The sequence shown here is derived from an EMBL/GenBank/DDBJ whole genome shotgun (WGS) entry which is preliminary data.</text>
</comment>
<dbReference type="Pfam" id="PF19417">
    <property type="entry name" value="RnlA_toxin_N"/>
    <property type="match status" value="1"/>
</dbReference>
<proteinExistence type="predicted"/>
<evidence type="ECO:0000313" key="4">
    <source>
        <dbReference type="EMBL" id="KEQ25185.1"/>
    </source>
</evidence>
<dbReference type="Pfam" id="PF15935">
    <property type="entry name" value="RnlA_toxin"/>
    <property type="match status" value="1"/>
</dbReference>
<dbReference type="EMBL" id="JNVM01000011">
    <property type="protein sequence ID" value="KEQ25185.1"/>
    <property type="molecule type" value="Genomic_DNA"/>
</dbReference>
<protein>
    <recommendedName>
        <fullName evidence="6">Bacterial toxin RNase RnlA/LsoA DBD domain-containing protein</fullName>
    </recommendedName>
</protein>
<name>A0A081P3B2_9BACL</name>
<dbReference type="InterPro" id="IPR031845">
    <property type="entry name" value="RnlA_toxin_NRD"/>
</dbReference>
<dbReference type="GO" id="GO:0004521">
    <property type="term" value="F:RNA endonuclease activity"/>
    <property type="evidence" value="ECO:0007669"/>
    <property type="project" value="InterPro"/>
</dbReference>
<dbReference type="Gene3D" id="6.10.250.2650">
    <property type="match status" value="1"/>
</dbReference>
<dbReference type="Pfam" id="PF19034">
    <property type="entry name" value="RnlA-toxin_DBD"/>
    <property type="match status" value="1"/>
</dbReference>
<dbReference type="Gene3D" id="3.30.310.240">
    <property type="entry name" value="Bacterial toxin RNase RnlA/LsoA, N-terminal domain"/>
    <property type="match status" value="1"/>
</dbReference>
<dbReference type="InterPro" id="IPR045837">
    <property type="entry name" value="RnlA_toxin_N"/>
</dbReference>
<feature type="domain" description="Bacterial toxin RNase RnlA/LsoA DBD" evidence="2">
    <location>
        <begin position="199"/>
        <end position="320"/>
    </location>
</feature>
<dbReference type="eggNOG" id="ENOG5032M6N">
    <property type="taxonomic scope" value="Bacteria"/>
</dbReference>
<sequence>MKNLNLNRDNLIQSIQQYYSLNGKEATISDFLHKGGTRQRVDIVTEDGSVYIDFHFNKNGSTTIDISGGGHHKIKEEISRYIIEDPSCAIGDVHSKSKCFVAPNIELDDFRGIVELLKESTYYQSESHSEDIRGNHELHKMRGSYMEEITAHYYYTTKKVMIQGRPLMLFSEAVSYITELLELNEIPSVFNNYYNVEIKKENIEQVYVGWFPNSHDKHSPKLKKVLHQAIYNLQLEGDMFDYTYLAFPALRALEGHLKTIMTNHRIILENNRFSMYTKVPSTGKYILEANFITTFNSQAKVQYVERAYNFYNSNRHSLFHWGDPSHPVDLTQIIENIGDVKGIIKSTFQIIDEYYTI</sequence>
<keyword evidence="5" id="KW-1185">Reference proteome</keyword>
<feature type="domain" description="Bacterial toxin RNase RnlA/LsoA N-terminal repeated" evidence="1">
    <location>
        <begin position="97"/>
        <end position="182"/>
    </location>
</feature>
<evidence type="ECO:0000259" key="1">
    <source>
        <dbReference type="Pfam" id="PF15935"/>
    </source>
</evidence>
<organism evidence="4 5">
    <name type="scientific">Paenibacillus tyrfis</name>
    <dbReference type="NCBI Taxonomy" id="1501230"/>
    <lineage>
        <taxon>Bacteria</taxon>
        <taxon>Bacillati</taxon>
        <taxon>Bacillota</taxon>
        <taxon>Bacilli</taxon>
        <taxon>Bacillales</taxon>
        <taxon>Paenibacillaceae</taxon>
        <taxon>Paenibacillus</taxon>
    </lineage>
</organism>
<feature type="domain" description="Bacterial toxin RNase RnlA/LsoA N-terminal" evidence="3">
    <location>
        <begin position="1"/>
        <end position="82"/>
    </location>
</feature>
<evidence type="ECO:0000313" key="5">
    <source>
        <dbReference type="Proteomes" id="UP000028123"/>
    </source>
</evidence>
<dbReference type="Proteomes" id="UP000028123">
    <property type="component" value="Unassembled WGS sequence"/>
</dbReference>
<evidence type="ECO:0008006" key="6">
    <source>
        <dbReference type="Google" id="ProtNLM"/>
    </source>
</evidence>
<evidence type="ECO:0000259" key="3">
    <source>
        <dbReference type="Pfam" id="PF19417"/>
    </source>
</evidence>
<dbReference type="AlphaFoldDB" id="A0A081P3B2"/>
<evidence type="ECO:0000259" key="2">
    <source>
        <dbReference type="Pfam" id="PF19034"/>
    </source>
</evidence>
<gene>
    <name evidence="4" type="ORF">ET33_03755</name>
</gene>
<accession>A0A081P3B2</accession>
<reference evidence="4 5" key="1">
    <citation type="submission" date="2014-06" db="EMBL/GenBank/DDBJ databases">
        <title>Draft genome sequence of Paenibacillus sp. MSt1.</title>
        <authorList>
            <person name="Aw Y.K."/>
            <person name="Ong K.S."/>
            <person name="Gan H.M."/>
            <person name="Lee S.M."/>
        </authorList>
    </citation>
    <scope>NUCLEOTIDE SEQUENCE [LARGE SCALE GENOMIC DNA]</scope>
    <source>
        <strain evidence="4 5">MSt1</strain>
    </source>
</reference>
<dbReference type="InterPro" id="IPR043994">
    <property type="entry name" value="RnlA/LsoA-toxin_DBD"/>
</dbReference>